<feature type="transmembrane region" description="Helical" evidence="7">
    <location>
        <begin position="248"/>
        <end position="266"/>
    </location>
</feature>
<comment type="similarity">
    <text evidence="2">Belongs to the NrfD family.</text>
</comment>
<keyword evidence="4 7" id="KW-0812">Transmembrane</keyword>
<feature type="transmembrane region" description="Helical" evidence="7">
    <location>
        <begin position="286"/>
        <end position="303"/>
    </location>
</feature>
<feature type="transmembrane region" description="Helical" evidence="7">
    <location>
        <begin position="155"/>
        <end position="177"/>
    </location>
</feature>
<protein>
    <submittedName>
        <fullName evidence="8">Polysulphide reductase NrfD</fullName>
    </submittedName>
</protein>
<dbReference type="GO" id="GO:0005886">
    <property type="term" value="C:plasma membrane"/>
    <property type="evidence" value="ECO:0007669"/>
    <property type="project" value="UniProtKB-SubCell"/>
</dbReference>
<dbReference type="InterPro" id="IPR052049">
    <property type="entry name" value="Electron_transfer_protein"/>
</dbReference>
<dbReference type="AlphaFoldDB" id="F8UHY3"/>
<name>F8UHY3_9ZZZZ</name>
<sequence length="348" mass="37493">MFEITSTRHNPLVDPVLSVWSWEIPVYLFFGGMIAGMMILAGINMLKLVKGERPESFYSVQTPILGFLLMNLGMGALFLDLAHKLYVYRVYMAFEPLSPMSWGSWVLLLVYPVILVSALIRLPQAWPWLGERLPVLQRLSDAIVASPGRIKLLGVLNIGLGIGLGIYTGILLSTMVARPLWNSAVLGPLFLFSGLSAAAAMVHLVSRLVPGHPAPRSFLGGALAMLVQPLGERPPEPRTADGLVRADLAFLAVELVLIGLLFIGLVSSSASHLAAVDLLMSGKYATVFWGVVIVAGILVPLVLQWLELGHRIPHTILPAVLVLAGGFGLRWVMVNAGQASHMVAAAGF</sequence>
<evidence type="ECO:0000256" key="5">
    <source>
        <dbReference type="ARBA" id="ARBA00022989"/>
    </source>
</evidence>
<feature type="transmembrane region" description="Helical" evidence="7">
    <location>
        <begin position="64"/>
        <end position="82"/>
    </location>
</feature>
<evidence type="ECO:0000256" key="6">
    <source>
        <dbReference type="ARBA" id="ARBA00023136"/>
    </source>
</evidence>
<organism evidence="8">
    <name type="scientific">uncultured microorganism</name>
    <dbReference type="NCBI Taxonomy" id="358574"/>
    <lineage>
        <taxon>unclassified sequences</taxon>
        <taxon>environmental samples</taxon>
    </lineage>
</organism>
<feature type="transmembrane region" description="Helical" evidence="7">
    <location>
        <begin position="24"/>
        <end position="43"/>
    </location>
</feature>
<dbReference type="PANTHER" id="PTHR34856">
    <property type="entry name" value="PROTEIN NRFD"/>
    <property type="match status" value="1"/>
</dbReference>
<dbReference type="PANTHER" id="PTHR34856:SF2">
    <property type="entry name" value="PROTEIN NRFD"/>
    <property type="match status" value="1"/>
</dbReference>
<evidence type="ECO:0000256" key="2">
    <source>
        <dbReference type="ARBA" id="ARBA00008929"/>
    </source>
</evidence>
<evidence type="ECO:0000256" key="7">
    <source>
        <dbReference type="SAM" id="Phobius"/>
    </source>
</evidence>
<feature type="transmembrane region" description="Helical" evidence="7">
    <location>
        <begin position="315"/>
        <end position="333"/>
    </location>
</feature>
<proteinExistence type="inferred from homology"/>
<keyword evidence="3" id="KW-1003">Cell membrane</keyword>
<reference evidence="8" key="1">
    <citation type="submission" date="2011-04" db="EMBL/GenBank/DDBJ databases">
        <title>Taxonomic and functional metagenomic profiling of the microbial community in the anoxic sediment of a brackish shallow lake (Laguna de Carrizo Central Spain).</title>
        <authorList>
            <consortium name="CONSOLIDER consortium CSD2007-00005"/>
            <person name="Guazzaroni M.-E."/>
            <person name="Richter M."/>
            <person name="Garcia-Salamanca A."/>
            <person name="Yarza P."/>
            <person name="Ferrer M."/>
        </authorList>
    </citation>
    <scope>NUCLEOTIDE SEQUENCE</scope>
</reference>
<evidence type="ECO:0000256" key="4">
    <source>
        <dbReference type="ARBA" id="ARBA00022692"/>
    </source>
</evidence>
<dbReference type="EMBL" id="JF805269">
    <property type="protein sequence ID" value="AEI30640.1"/>
    <property type="molecule type" value="Genomic_DNA"/>
</dbReference>
<feature type="transmembrane region" description="Helical" evidence="7">
    <location>
        <begin position="189"/>
        <end position="209"/>
    </location>
</feature>
<dbReference type="InterPro" id="IPR005614">
    <property type="entry name" value="NrfD-like"/>
</dbReference>
<evidence type="ECO:0000256" key="3">
    <source>
        <dbReference type="ARBA" id="ARBA00022475"/>
    </source>
</evidence>
<accession>F8UHY3</accession>
<comment type="subcellular location">
    <subcellularLocation>
        <location evidence="1">Cell membrane</location>
        <topology evidence="1">Multi-pass membrane protein</topology>
    </subcellularLocation>
</comment>
<dbReference type="Gene3D" id="1.20.1630.10">
    <property type="entry name" value="Formate dehydrogenase/DMSO reductase domain"/>
    <property type="match status" value="1"/>
</dbReference>
<feature type="transmembrane region" description="Helical" evidence="7">
    <location>
        <begin position="102"/>
        <end position="122"/>
    </location>
</feature>
<gene>
    <name evidence="8" type="ORF">LDC_03737</name>
</gene>
<evidence type="ECO:0000256" key="1">
    <source>
        <dbReference type="ARBA" id="ARBA00004651"/>
    </source>
</evidence>
<dbReference type="Pfam" id="PF03916">
    <property type="entry name" value="NrfD"/>
    <property type="match status" value="1"/>
</dbReference>
<evidence type="ECO:0000313" key="8">
    <source>
        <dbReference type="EMBL" id="AEI30640.1"/>
    </source>
</evidence>
<keyword evidence="5 7" id="KW-1133">Transmembrane helix</keyword>
<keyword evidence="6 7" id="KW-0472">Membrane</keyword>